<sequence>MNEIAKGTF</sequence>
<dbReference type="HOGENOM" id="CLU_3438950_0_0_11"/>
<accession>H6R8X0</accession>
<evidence type="ECO:0000313" key="2">
    <source>
        <dbReference type="Proteomes" id="UP000008190"/>
    </source>
</evidence>
<name>H6R8X0_NOCCG</name>
<dbReference type="Proteomes" id="UP000008190">
    <property type="component" value="Chromosome"/>
</dbReference>
<reference evidence="1 2" key="1">
    <citation type="journal article" date="2012" name="J. Bacteriol.">
        <title>Genome sequence of the human- and animal-pathogenic strain Nocardia cyriacigeorgica GUH-2.</title>
        <authorList>
            <person name="Zoropogui A."/>
            <person name="Pujic P."/>
            <person name="Normand P."/>
            <person name="Barbe V."/>
            <person name="Beaman B."/>
            <person name="Beaman L."/>
            <person name="Boiron P."/>
            <person name="Colinon C."/>
            <person name="Deredjian A."/>
            <person name="Graindorge A."/>
            <person name="Mangenot S."/>
            <person name="Nazaret S."/>
            <person name="Neto M."/>
            <person name="Petit S."/>
            <person name="Roche D."/>
            <person name="Vallenet D."/>
            <person name="Rodriguez-Nava V."/>
            <person name="Richard Y."/>
            <person name="Cournoyer B."/>
            <person name="Blaha D."/>
        </authorList>
    </citation>
    <scope>NUCLEOTIDE SEQUENCE [LARGE SCALE GENOMIC DNA]</scope>
    <source>
        <strain evidence="1 2">GUH-2</strain>
    </source>
</reference>
<dbReference type="KEGG" id="ncy:NOCYR_1551"/>
<protein>
    <submittedName>
        <fullName evidence="1">Uncharacterized protein</fullName>
    </submittedName>
</protein>
<evidence type="ECO:0000313" key="1">
    <source>
        <dbReference type="EMBL" id="CCF62344.1"/>
    </source>
</evidence>
<proteinExistence type="predicted"/>
<organism evidence="1 2">
    <name type="scientific">Nocardia cyriacigeorgica (strain GUH-2)</name>
    <dbReference type="NCBI Taxonomy" id="1127134"/>
    <lineage>
        <taxon>Bacteria</taxon>
        <taxon>Bacillati</taxon>
        <taxon>Actinomycetota</taxon>
        <taxon>Actinomycetes</taxon>
        <taxon>Mycobacteriales</taxon>
        <taxon>Nocardiaceae</taxon>
        <taxon>Nocardia</taxon>
    </lineage>
</organism>
<keyword evidence="2" id="KW-1185">Reference proteome</keyword>
<gene>
    <name evidence="1" type="ordered locus">NOCYR_1551</name>
</gene>
<dbReference type="EMBL" id="FO082843">
    <property type="protein sequence ID" value="CCF62344.1"/>
    <property type="molecule type" value="Genomic_DNA"/>
</dbReference>